<name>A0ABQ2BSY9_9BACL</name>
<dbReference type="SUPFAM" id="SSF102712">
    <property type="entry name" value="JAB1/MPN domain"/>
    <property type="match status" value="1"/>
</dbReference>
<keyword evidence="4" id="KW-0862">Zinc</keyword>
<protein>
    <recommendedName>
        <fullName evidence="6">MPN domain-containing protein</fullName>
    </recommendedName>
</protein>
<evidence type="ECO:0000256" key="1">
    <source>
        <dbReference type="ARBA" id="ARBA00022670"/>
    </source>
</evidence>
<keyword evidence="5" id="KW-0482">Metalloprotease</keyword>
<comment type="caution">
    <text evidence="7">The sequence shown here is derived from an EMBL/GenBank/DDBJ whole genome shotgun (WGS) entry which is preliminary data.</text>
</comment>
<dbReference type="PROSITE" id="PS50249">
    <property type="entry name" value="MPN"/>
    <property type="match status" value="1"/>
</dbReference>
<accession>A0ABQ2BSY9</accession>
<dbReference type="InterPro" id="IPR028090">
    <property type="entry name" value="JAB_dom_prok"/>
</dbReference>
<sequence>MIVHIPDKLYHGIINYSLKQQPEEACGFILGSPIPSRGVNIDVISFVAMRNISSHPLTHFEMHPAEMIPYLTDKQQPIVGIFHSHPTAPPLPSQRDLQTLWHDIPTHWILSLQKPHFPELQIYETKKATPTTYHKLSFVIG</sequence>
<dbReference type="Pfam" id="PF14464">
    <property type="entry name" value="Prok-JAB"/>
    <property type="match status" value="1"/>
</dbReference>
<dbReference type="PANTHER" id="PTHR34858:SF1">
    <property type="entry name" value="CYSO-CYSTEINE PEPTIDASE"/>
    <property type="match status" value="1"/>
</dbReference>
<evidence type="ECO:0000256" key="2">
    <source>
        <dbReference type="ARBA" id="ARBA00022723"/>
    </source>
</evidence>
<keyword evidence="2" id="KW-0479">Metal-binding</keyword>
<dbReference type="Gene3D" id="3.40.140.10">
    <property type="entry name" value="Cytidine Deaminase, domain 2"/>
    <property type="match status" value="1"/>
</dbReference>
<evidence type="ECO:0000256" key="4">
    <source>
        <dbReference type="ARBA" id="ARBA00022833"/>
    </source>
</evidence>
<dbReference type="InterPro" id="IPR051929">
    <property type="entry name" value="VirAsm_ModProt"/>
</dbReference>
<dbReference type="Proteomes" id="UP000615455">
    <property type="component" value="Unassembled WGS sequence"/>
</dbReference>
<keyword evidence="8" id="KW-1185">Reference proteome</keyword>
<reference evidence="8" key="1">
    <citation type="journal article" date="2019" name="Int. J. Syst. Evol. Microbiol.">
        <title>The Global Catalogue of Microorganisms (GCM) 10K type strain sequencing project: providing services to taxonomists for standard genome sequencing and annotation.</title>
        <authorList>
            <consortium name="The Broad Institute Genomics Platform"/>
            <consortium name="The Broad Institute Genome Sequencing Center for Infectious Disease"/>
            <person name="Wu L."/>
            <person name="Ma J."/>
        </authorList>
    </citation>
    <scope>NUCLEOTIDE SEQUENCE [LARGE SCALE GENOMIC DNA]</scope>
    <source>
        <strain evidence="8">CGMCC 1.15043</strain>
    </source>
</reference>
<proteinExistence type="predicted"/>
<dbReference type="CDD" id="cd08070">
    <property type="entry name" value="MPN_like"/>
    <property type="match status" value="1"/>
</dbReference>
<feature type="domain" description="MPN" evidence="6">
    <location>
        <begin position="3"/>
        <end position="141"/>
    </location>
</feature>
<dbReference type="RefSeq" id="WP_189009045.1">
    <property type="nucleotide sequence ID" value="NZ_BMHE01000004.1"/>
</dbReference>
<evidence type="ECO:0000313" key="8">
    <source>
        <dbReference type="Proteomes" id="UP000615455"/>
    </source>
</evidence>
<evidence type="ECO:0000259" key="6">
    <source>
        <dbReference type="PROSITE" id="PS50249"/>
    </source>
</evidence>
<evidence type="ECO:0000256" key="3">
    <source>
        <dbReference type="ARBA" id="ARBA00022801"/>
    </source>
</evidence>
<dbReference type="EMBL" id="BMHE01000004">
    <property type="protein sequence ID" value="GGI45424.1"/>
    <property type="molecule type" value="Genomic_DNA"/>
</dbReference>
<dbReference type="PANTHER" id="PTHR34858">
    <property type="entry name" value="CYSO-CYSTEINE PEPTIDASE"/>
    <property type="match status" value="1"/>
</dbReference>
<evidence type="ECO:0000256" key="5">
    <source>
        <dbReference type="ARBA" id="ARBA00023049"/>
    </source>
</evidence>
<evidence type="ECO:0000313" key="7">
    <source>
        <dbReference type="EMBL" id="GGI45424.1"/>
    </source>
</evidence>
<keyword evidence="3" id="KW-0378">Hydrolase</keyword>
<gene>
    <name evidence="7" type="ORF">GCM10008018_12010</name>
</gene>
<organism evidence="7 8">
    <name type="scientific">Paenibacillus marchantiophytorum</name>
    <dbReference type="NCBI Taxonomy" id="1619310"/>
    <lineage>
        <taxon>Bacteria</taxon>
        <taxon>Bacillati</taxon>
        <taxon>Bacillota</taxon>
        <taxon>Bacilli</taxon>
        <taxon>Bacillales</taxon>
        <taxon>Paenibacillaceae</taxon>
        <taxon>Paenibacillus</taxon>
    </lineage>
</organism>
<dbReference type="InterPro" id="IPR037518">
    <property type="entry name" value="MPN"/>
</dbReference>
<keyword evidence="1" id="KW-0645">Protease</keyword>